<dbReference type="Pfam" id="PF00535">
    <property type="entry name" value="Glycos_transf_2"/>
    <property type="match status" value="1"/>
</dbReference>
<dbReference type="AlphaFoldDB" id="A0A8I0KP82"/>
<evidence type="ECO:0000256" key="1">
    <source>
        <dbReference type="SAM" id="Coils"/>
    </source>
</evidence>
<reference evidence="3 4" key="1">
    <citation type="submission" date="2020-08" db="EMBL/GenBank/DDBJ databases">
        <title>Winkia gen. nov., sp. nov., isolated from faeces of the Anser albifrons in China.</title>
        <authorList>
            <person name="Liu Q."/>
        </authorList>
    </citation>
    <scope>NUCLEOTIDE SEQUENCE [LARGE SCALE GENOMIC DNA]</scope>
    <source>
        <strain evidence="3 4">C62</strain>
    </source>
</reference>
<evidence type="ECO:0000259" key="2">
    <source>
        <dbReference type="Pfam" id="PF00535"/>
    </source>
</evidence>
<keyword evidence="1" id="KW-0175">Coiled coil</keyword>
<dbReference type="SUPFAM" id="SSF53448">
    <property type="entry name" value="Nucleotide-diphospho-sugar transferases"/>
    <property type="match status" value="1"/>
</dbReference>
<keyword evidence="4" id="KW-1185">Reference proteome</keyword>
<dbReference type="Gene3D" id="3.90.550.10">
    <property type="entry name" value="Spore Coat Polysaccharide Biosynthesis Protein SpsA, Chain A"/>
    <property type="match status" value="1"/>
</dbReference>
<accession>A0A8I0KP82</accession>
<sequence>MNAAPISVICRTKDRPVFLARALRSLAAQTEQGFSVVLVNDGGERGRVDEVVAASGLPQERILRVDHDHPRGRSAALEAGMDAATSPFIAIHDDDDTWEPSFLEATSAYLRDHPDAGAVFTRVDIVVERLVDGEPVEQERLPVWPEVTRISLARLAEENQGVPISVLYRREAIDRCGGFDASLPVVEDWDLHVRLVREGEVGFIDAATPLAHWHQRAGLEGDLGNSTLALADDHAYFDRLVRDRRLREWVNIEGAHNDGLLLYLGARFGEERRRHEDLVARHEQLRARFDEVTRRLDAAETTLAHLRQVGDELSPTIEGIARMGAETERAVARLNRALDKAATPIRLARRLRRR</sequence>
<dbReference type="Proteomes" id="UP000627538">
    <property type="component" value="Unassembled WGS sequence"/>
</dbReference>
<feature type="domain" description="Glycosyltransferase 2-like" evidence="2">
    <location>
        <begin position="7"/>
        <end position="134"/>
    </location>
</feature>
<dbReference type="GO" id="GO:0016740">
    <property type="term" value="F:transferase activity"/>
    <property type="evidence" value="ECO:0007669"/>
    <property type="project" value="UniProtKB-KW"/>
</dbReference>
<evidence type="ECO:0000313" key="4">
    <source>
        <dbReference type="Proteomes" id="UP000627538"/>
    </source>
</evidence>
<dbReference type="InterPro" id="IPR029044">
    <property type="entry name" value="Nucleotide-diphossugar_trans"/>
</dbReference>
<proteinExistence type="predicted"/>
<dbReference type="PANTHER" id="PTHR43685">
    <property type="entry name" value="GLYCOSYLTRANSFERASE"/>
    <property type="match status" value="1"/>
</dbReference>
<name>A0A8I0KP82_9ACTO</name>
<keyword evidence="3" id="KW-0808">Transferase</keyword>
<dbReference type="EMBL" id="JACRUO010000002">
    <property type="protein sequence ID" value="MBD3690081.1"/>
    <property type="molecule type" value="Genomic_DNA"/>
</dbReference>
<gene>
    <name evidence="3" type="ORF">H8R10_07570</name>
</gene>
<dbReference type="InterPro" id="IPR050834">
    <property type="entry name" value="Glycosyltransf_2"/>
</dbReference>
<feature type="coiled-coil region" evidence="1">
    <location>
        <begin position="275"/>
        <end position="309"/>
    </location>
</feature>
<protein>
    <submittedName>
        <fullName evidence="3">Glycosyltransferase family 2 protein</fullName>
    </submittedName>
</protein>
<dbReference type="RefSeq" id="WP_191072180.1">
    <property type="nucleotide sequence ID" value="NZ_CP060506.1"/>
</dbReference>
<dbReference type="PANTHER" id="PTHR43685:SF2">
    <property type="entry name" value="GLYCOSYLTRANSFERASE 2-LIKE DOMAIN-CONTAINING PROTEIN"/>
    <property type="match status" value="1"/>
</dbReference>
<organism evidence="3 4">
    <name type="scientific">Nanchangia anserum</name>
    <dbReference type="NCBI Taxonomy" id="2692125"/>
    <lineage>
        <taxon>Bacteria</taxon>
        <taxon>Bacillati</taxon>
        <taxon>Actinomycetota</taxon>
        <taxon>Actinomycetes</taxon>
        <taxon>Actinomycetales</taxon>
        <taxon>Actinomycetaceae</taxon>
        <taxon>Nanchangia</taxon>
    </lineage>
</organism>
<comment type="caution">
    <text evidence="3">The sequence shown here is derived from an EMBL/GenBank/DDBJ whole genome shotgun (WGS) entry which is preliminary data.</text>
</comment>
<dbReference type="CDD" id="cd00761">
    <property type="entry name" value="Glyco_tranf_GTA_type"/>
    <property type="match status" value="1"/>
</dbReference>
<evidence type="ECO:0000313" key="3">
    <source>
        <dbReference type="EMBL" id="MBD3690081.1"/>
    </source>
</evidence>
<dbReference type="InterPro" id="IPR001173">
    <property type="entry name" value="Glyco_trans_2-like"/>
</dbReference>